<dbReference type="InterPro" id="IPR022907">
    <property type="entry name" value="VapC_family"/>
</dbReference>
<evidence type="ECO:0000259" key="6">
    <source>
        <dbReference type="Pfam" id="PF01850"/>
    </source>
</evidence>
<evidence type="ECO:0000256" key="3">
    <source>
        <dbReference type="ARBA" id="ARBA00022723"/>
    </source>
</evidence>
<dbReference type="AlphaFoldDB" id="A0A3B0UZT7"/>
<evidence type="ECO:0000256" key="1">
    <source>
        <dbReference type="ARBA" id="ARBA00022649"/>
    </source>
</evidence>
<dbReference type="GO" id="GO:0004540">
    <property type="term" value="F:RNA nuclease activity"/>
    <property type="evidence" value="ECO:0007669"/>
    <property type="project" value="InterPro"/>
</dbReference>
<name>A0A3B0UZT7_9ZZZZ</name>
<accession>A0A3B0UZT7</accession>
<organism evidence="7">
    <name type="scientific">hydrothermal vent metagenome</name>
    <dbReference type="NCBI Taxonomy" id="652676"/>
    <lineage>
        <taxon>unclassified sequences</taxon>
        <taxon>metagenomes</taxon>
        <taxon>ecological metagenomes</taxon>
    </lineage>
</organism>
<evidence type="ECO:0000256" key="2">
    <source>
        <dbReference type="ARBA" id="ARBA00022722"/>
    </source>
</evidence>
<keyword evidence="3" id="KW-0479">Metal-binding</keyword>
<keyword evidence="2" id="KW-0540">Nuclease</keyword>
<dbReference type="CDD" id="cd09873">
    <property type="entry name" value="PIN_Pae0151-like"/>
    <property type="match status" value="1"/>
</dbReference>
<proteinExistence type="inferred from homology"/>
<feature type="domain" description="PIN" evidence="6">
    <location>
        <begin position="3"/>
        <end position="121"/>
    </location>
</feature>
<dbReference type="InterPro" id="IPR051619">
    <property type="entry name" value="TypeII_TA_RNase_PINc/VapC"/>
</dbReference>
<dbReference type="InterPro" id="IPR044153">
    <property type="entry name" value="PIN_Pae0151-like"/>
</dbReference>
<keyword evidence="1" id="KW-1277">Toxin-antitoxin system</keyword>
<dbReference type="EMBL" id="UOEU01000311">
    <property type="protein sequence ID" value="VAW32012.1"/>
    <property type="molecule type" value="Genomic_DNA"/>
</dbReference>
<evidence type="ECO:0000256" key="4">
    <source>
        <dbReference type="ARBA" id="ARBA00022801"/>
    </source>
</evidence>
<protein>
    <recommendedName>
        <fullName evidence="6">PIN domain-containing protein</fullName>
    </recommendedName>
</protein>
<sequence>MSVVDASLFVAAVSQDESHHDQAVAWLNHALEKTATIDVPAIVLSEVSAAISRGQDDNVLAQRALNLLLQTDLIQIFPVSEELAKRAAEIGIKQRIRGCDAVYVALAEKLGTELVSLDRQQLARGTAVVPTHQP</sequence>
<dbReference type="PANTHER" id="PTHR35901:SF1">
    <property type="entry name" value="EXONUCLEASE VAPC9"/>
    <property type="match status" value="1"/>
</dbReference>
<evidence type="ECO:0000256" key="5">
    <source>
        <dbReference type="ARBA" id="ARBA00022842"/>
    </source>
</evidence>
<reference evidence="7" key="1">
    <citation type="submission" date="2018-06" db="EMBL/GenBank/DDBJ databases">
        <authorList>
            <person name="Zhirakovskaya E."/>
        </authorList>
    </citation>
    <scope>NUCLEOTIDE SEQUENCE</scope>
</reference>
<gene>
    <name evidence="7" type="ORF">MNBD_CHLOROFLEXI01-1945</name>
</gene>
<dbReference type="Pfam" id="PF01850">
    <property type="entry name" value="PIN"/>
    <property type="match status" value="1"/>
</dbReference>
<dbReference type="InterPro" id="IPR002716">
    <property type="entry name" value="PIN_dom"/>
</dbReference>
<dbReference type="Gene3D" id="3.40.50.1010">
    <property type="entry name" value="5'-nuclease"/>
    <property type="match status" value="1"/>
</dbReference>
<dbReference type="HAMAP" id="MF_00265">
    <property type="entry name" value="VapC_Nob1"/>
    <property type="match status" value="1"/>
</dbReference>
<evidence type="ECO:0000313" key="7">
    <source>
        <dbReference type="EMBL" id="VAW32012.1"/>
    </source>
</evidence>
<keyword evidence="5" id="KW-0460">Magnesium</keyword>
<keyword evidence="4" id="KW-0378">Hydrolase</keyword>
<dbReference type="GO" id="GO:0046872">
    <property type="term" value="F:metal ion binding"/>
    <property type="evidence" value="ECO:0007669"/>
    <property type="project" value="UniProtKB-KW"/>
</dbReference>
<dbReference type="GO" id="GO:0016787">
    <property type="term" value="F:hydrolase activity"/>
    <property type="evidence" value="ECO:0007669"/>
    <property type="project" value="UniProtKB-KW"/>
</dbReference>
<dbReference type="PANTHER" id="PTHR35901">
    <property type="entry name" value="RIBONUCLEASE VAPC3"/>
    <property type="match status" value="1"/>
</dbReference>
<dbReference type="SUPFAM" id="SSF88723">
    <property type="entry name" value="PIN domain-like"/>
    <property type="match status" value="1"/>
</dbReference>
<dbReference type="InterPro" id="IPR029060">
    <property type="entry name" value="PIN-like_dom_sf"/>
</dbReference>